<organism evidence="1 2">
    <name type="scientific">Staphylococcus pettenkoferi</name>
    <dbReference type="NCBI Taxonomy" id="170573"/>
    <lineage>
        <taxon>Bacteria</taxon>
        <taxon>Bacillati</taxon>
        <taxon>Bacillota</taxon>
        <taxon>Bacilli</taxon>
        <taxon>Bacillales</taxon>
        <taxon>Staphylococcaceae</taxon>
        <taxon>Staphylococcus</taxon>
    </lineage>
</organism>
<keyword evidence="2" id="KW-1185">Reference proteome</keyword>
<reference evidence="1" key="1">
    <citation type="journal article" date="2022" name="Int. J. Mol. Sci.">
        <title>Phenotypic and Genotypic Virulence Characterisation of Staphylococcus pettenkoferi Strains Isolated from Human Bloodstream and Diabetic Foot Infections.</title>
        <authorList>
            <person name="Magnan C."/>
            <person name="Ahmad-Mansour N."/>
            <person name="Pouget C."/>
            <person name="Morsli M."/>
            <person name="Huc-Brandt S."/>
            <person name="Pantel A."/>
            <person name="Dunyach-Remy C."/>
            <person name="Sotto A."/>
            <person name="Molle V."/>
            <person name="Lavigne J.-P."/>
        </authorList>
    </citation>
    <scope>NUCLEOTIDE SEQUENCE</scope>
    <source>
        <strain evidence="1">NSP012P</strain>
    </source>
</reference>
<protein>
    <recommendedName>
        <fullName evidence="3">XRE family transcriptional regulator</fullName>
    </recommendedName>
</protein>
<accession>A0ABT4BKV5</accession>
<dbReference type="Proteomes" id="UP001072952">
    <property type="component" value="Unassembled WGS sequence"/>
</dbReference>
<evidence type="ECO:0008006" key="3">
    <source>
        <dbReference type="Google" id="ProtNLM"/>
    </source>
</evidence>
<proteinExistence type="predicted"/>
<reference evidence="1" key="2">
    <citation type="submission" date="2022-08" db="EMBL/GenBank/DDBJ databases">
        <authorList>
            <person name="Magnan C."/>
        </authorList>
    </citation>
    <scope>NUCLEOTIDE SEQUENCE</scope>
    <source>
        <strain evidence="1">NSP012P</strain>
    </source>
</reference>
<name>A0ABT4BKV5_9STAP</name>
<dbReference type="RefSeq" id="WP_268213412.1">
    <property type="nucleotide sequence ID" value="NZ_JANSKR010000004.1"/>
</dbReference>
<evidence type="ECO:0000313" key="1">
    <source>
        <dbReference type="EMBL" id="MCY1583301.1"/>
    </source>
</evidence>
<sequence>MKLITKRKEILKRLIEMDKTQIQAANDMKVPRGSFNLLINNKSQSFKTAHIVTKYLGGRFEDYFDIEFNEQKQEA</sequence>
<gene>
    <name evidence="1" type="ORF">NW133_07140</name>
</gene>
<evidence type="ECO:0000313" key="2">
    <source>
        <dbReference type="Proteomes" id="UP001072952"/>
    </source>
</evidence>
<comment type="caution">
    <text evidence="1">The sequence shown here is derived from an EMBL/GenBank/DDBJ whole genome shotgun (WGS) entry which is preliminary data.</text>
</comment>
<dbReference type="EMBL" id="JANSLD010000027">
    <property type="protein sequence ID" value="MCY1583301.1"/>
    <property type="molecule type" value="Genomic_DNA"/>
</dbReference>